<organism evidence="1 2">
    <name type="scientific">Pistacia integerrima</name>
    <dbReference type="NCBI Taxonomy" id="434235"/>
    <lineage>
        <taxon>Eukaryota</taxon>
        <taxon>Viridiplantae</taxon>
        <taxon>Streptophyta</taxon>
        <taxon>Embryophyta</taxon>
        <taxon>Tracheophyta</taxon>
        <taxon>Spermatophyta</taxon>
        <taxon>Magnoliopsida</taxon>
        <taxon>eudicotyledons</taxon>
        <taxon>Gunneridae</taxon>
        <taxon>Pentapetalae</taxon>
        <taxon>rosids</taxon>
        <taxon>malvids</taxon>
        <taxon>Sapindales</taxon>
        <taxon>Anacardiaceae</taxon>
        <taxon>Pistacia</taxon>
    </lineage>
</organism>
<comment type="caution">
    <text evidence="1">The sequence shown here is derived from an EMBL/GenBank/DDBJ whole genome shotgun (WGS) entry which is preliminary data.</text>
</comment>
<evidence type="ECO:0000313" key="1">
    <source>
        <dbReference type="EMBL" id="KAJ0010552.1"/>
    </source>
</evidence>
<accession>A0ACC0X4U0</accession>
<protein>
    <submittedName>
        <fullName evidence="1">Uncharacterized protein</fullName>
    </submittedName>
</protein>
<gene>
    <name evidence="1" type="ORF">Pint_34481</name>
</gene>
<reference evidence="2" key="1">
    <citation type="journal article" date="2023" name="G3 (Bethesda)">
        <title>Genome assembly and association tests identify interacting loci associated with vigor, precocity, and sex in interspecific pistachio rootstocks.</title>
        <authorList>
            <person name="Palmer W."/>
            <person name="Jacygrad E."/>
            <person name="Sagayaradj S."/>
            <person name="Cavanaugh K."/>
            <person name="Han R."/>
            <person name="Bertier L."/>
            <person name="Beede B."/>
            <person name="Kafkas S."/>
            <person name="Golino D."/>
            <person name="Preece J."/>
            <person name="Michelmore R."/>
        </authorList>
    </citation>
    <scope>NUCLEOTIDE SEQUENCE [LARGE SCALE GENOMIC DNA]</scope>
</reference>
<name>A0ACC0X4U0_9ROSI</name>
<evidence type="ECO:0000313" key="2">
    <source>
        <dbReference type="Proteomes" id="UP001163603"/>
    </source>
</evidence>
<dbReference type="EMBL" id="CM047749">
    <property type="protein sequence ID" value="KAJ0010552.1"/>
    <property type="molecule type" value="Genomic_DNA"/>
</dbReference>
<proteinExistence type="predicted"/>
<dbReference type="Proteomes" id="UP001163603">
    <property type="component" value="Chromosome 14"/>
</dbReference>
<sequence>MVLQFLLEILILLSLPIKSNCTSTHGNDSISEKSFPNTIESNQSSSYNQFDADRSSDKPFIKRTNLEFSREREQKNFSTGFHSCQAKFHRPPQQSFKASGQEDGDQRCSYTSSVDKNYNNYSKETARKAYFIRCMKEKCLFDILDAQVKQHGNKDEIMVFANLAKRCLSQNGKERPTMKEIVKELEGIQLLKKKKVSFRLAVLRRFSRGRSMKS</sequence>
<keyword evidence="2" id="KW-1185">Reference proteome</keyword>